<keyword evidence="2" id="KW-1185">Reference proteome</keyword>
<comment type="caution">
    <text evidence="1">The sequence shown here is derived from an EMBL/GenBank/DDBJ whole genome shotgun (WGS) entry which is preliminary data.</text>
</comment>
<name>A0ACC2PFU2_9HYME</name>
<organism evidence="1 2">
    <name type="scientific">Eretmocerus hayati</name>
    <dbReference type="NCBI Taxonomy" id="131215"/>
    <lineage>
        <taxon>Eukaryota</taxon>
        <taxon>Metazoa</taxon>
        <taxon>Ecdysozoa</taxon>
        <taxon>Arthropoda</taxon>
        <taxon>Hexapoda</taxon>
        <taxon>Insecta</taxon>
        <taxon>Pterygota</taxon>
        <taxon>Neoptera</taxon>
        <taxon>Endopterygota</taxon>
        <taxon>Hymenoptera</taxon>
        <taxon>Apocrita</taxon>
        <taxon>Proctotrupomorpha</taxon>
        <taxon>Chalcidoidea</taxon>
        <taxon>Aphelinidae</taxon>
        <taxon>Aphelininae</taxon>
        <taxon>Eretmocerus</taxon>
    </lineage>
</organism>
<sequence>MKRTKSQSPEPSDTQTLPKDAKRARVVTDEQENNLYNCNLLDLSDDVLLNIFKFLSAFDVMALHLCCSRLNRLCCDRTLWRRVDLRSQYLPMEELQKYVKFMQPMTKFVAISGNKRENEYRELQRSFLTTISSTCENLENLIIEDYDISREKIQITDFPKTLHKLSLEGCQVHKTVPTPVRSYLCKIDVHMPNLTCLILTNCKWLNSHSFMAISKIPKLKEVRLNSCYGLSEEVAYASLACRYGLKSLEILDLSDTFVGDSVVSSFSHTSSLTEIYLECPSVGAVQHHPDDHPPQQEIVYVNLQNGPDVRLNHQPALENANQNDLDRMMGELVPYQISDRSMCALGLQNKENNQDIVYNRDEIILFQGRPRSSTNPFLKKLVVRNYAGVTNQTLLHFTANGPKLKYLDVTGTSVTREGLHNFKIHRPEVILISSFDEM</sequence>
<accession>A0ACC2PFU2</accession>
<dbReference type="Proteomes" id="UP001239111">
    <property type="component" value="Chromosome 1"/>
</dbReference>
<proteinExistence type="predicted"/>
<dbReference type="EMBL" id="CM056741">
    <property type="protein sequence ID" value="KAJ8682295.1"/>
    <property type="molecule type" value="Genomic_DNA"/>
</dbReference>
<gene>
    <name evidence="1" type="ORF">QAD02_018087</name>
</gene>
<reference evidence="1" key="1">
    <citation type="submission" date="2023-04" db="EMBL/GenBank/DDBJ databases">
        <title>A chromosome-level genome assembly of the parasitoid wasp Eretmocerus hayati.</title>
        <authorList>
            <person name="Zhong Y."/>
            <person name="Liu S."/>
            <person name="Liu Y."/>
        </authorList>
    </citation>
    <scope>NUCLEOTIDE SEQUENCE</scope>
    <source>
        <strain evidence="1">ZJU_SS_LIU_2023</strain>
    </source>
</reference>
<evidence type="ECO:0000313" key="2">
    <source>
        <dbReference type="Proteomes" id="UP001239111"/>
    </source>
</evidence>
<protein>
    <submittedName>
        <fullName evidence="1">Uncharacterized protein</fullName>
    </submittedName>
</protein>
<evidence type="ECO:0000313" key="1">
    <source>
        <dbReference type="EMBL" id="KAJ8682295.1"/>
    </source>
</evidence>